<dbReference type="GO" id="GO:0010256">
    <property type="term" value="P:endomembrane system organization"/>
    <property type="evidence" value="ECO:0007669"/>
    <property type="project" value="UniProtKB-ARBA"/>
</dbReference>
<name>A0A443QX76_9ACAR</name>
<dbReference type="Gene3D" id="1.10.220.20">
    <property type="match status" value="1"/>
</dbReference>
<evidence type="ECO:0000256" key="1">
    <source>
        <dbReference type="ARBA" id="ARBA00004222"/>
    </source>
</evidence>
<feature type="domain" description="SEC7" evidence="7">
    <location>
        <begin position="634"/>
        <end position="821"/>
    </location>
</feature>
<dbReference type="InterPro" id="IPR035999">
    <property type="entry name" value="Sec7_dom_sf"/>
</dbReference>
<evidence type="ECO:0000256" key="3">
    <source>
        <dbReference type="ARBA" id="ARBA00022448"/>
    </source>
</evidence>
<dbReference type="PROSITE" id="PS50190">
    <property type="entry name" value="SEC7"/>
    <property type="match status" value="1"/>
</dbReference>
<comment type="caution">
    <text evidence="8">The sequence shown here is derived from an EMBL/GenBank/DDBJ whole genome shotgun (WGS) entry which is preliminary data.</text>
</comment>
<dbReference type="SMART" id="SM00222">
    <property type="entry name" value="Sec7"/>
    <property type="match status" value="1"/>
</dbReference>
<feature type="region of interest" description="Disordered" evidence="5">
    <location>
        <begin position="1055"/>
        <end position="1082"/>
    </location>
</feature>
<dbReference type="OrthoDB" id="10258608at2759"/>
<keyword evidence="6" id="KW-0812">Transmembrane</keyword>
<dbReference type="Proteomes" id="UP000285301">
    <property type="component" value="Unassembled WGS sequence"/>
</dbReference>
<dbReference type="FunFam" id="1.10.1000.11:FF:000007">
    <property type="entry name" value="Golgi-specific brefeldin A-resistance guanine nucleotide exchange factor 1"/>
    <property type="match status" value="1"/>
</dbReference>
<dbReference type="PANTHER" id="PTHR10663">
    <property type="entry name" value="GUANYL-NUCLEOTIDE EXCHANGE FACTOR"/>
    <property type="match status" value="1"/>
</dbReference>
<dbReference type="Pfam" id="PF12783">
    <property type="entry name" value="Sec7-like_HUS"/>
    <property type="match status" value="1"/>
</dbReference>
<dbReference type="Pfam" id="PF23325">
    <property type="entry name" value="TPR_28"/>
    <property type="match status" value="1"/>
</dbReference>
<dbReference type="PANTHER" id="PTHR10663:SF388">
    <property type="entry name" value="GOLGI-SPECIFIC BREFELDIN A-RESISTANCE GUANINE NUCLEOTIDE EXCHANGE FACTOR 1"/>
    <property type="match status" value="1"/>
</dbReference>
<dbReference type="GO" id="GO:0005085">
    <property type="term" value="F:guanyl-nucleotide exchange factor activity"/>
    <property type="evidence" value="ECO:0007669"/>
    <property type="project" value="InterPro"/>
</dbReference>
<dbReference type="SUPFAM" id="SSF48425">
    <property type="entry name" value="Sec7 domain"/>
    <property type="match status" value="1"/>
</dbReference>
<dbReference type="InterPro" id="IPR000904">
    <property type="entry name" value="Sec7_dom"/>
</dbReference>
<dbReference type="STRING" id="1965070.A0A443QX76"/>
<dbReference type="GO" id="GO:0016197">
    <property type="term" value="P:endosomal transport"/>
    <property type="evidence" value="ECO:0007669"/>
    <property type="project" value="UniProtKB-ARBA"/>
</dbReference>
<sequence>MLDSRTPVSREDGPHCLRNEEMAKFVVLGEVTLLQIALRRSYQSATTSYYFGPKRGLSHSSSVGSQLAAAEISVEAEEDEDDLFYDISGGQQQSTSPIGPIYLSLKQLKDKLTKNFNVINDPSYLKPFCEVIKNKDINGPITSLALQSILKFLNYGFIDYCEDMGAAQLIGESVTKARFEGTFTILDEVVLMRILNVLKELIVRGFKKINNETVCEIMQSCLRIAFEPRFSDLLRKSAEQALTDMCRTLFAIIDTVEDEINLDELPLMKISPGGKFGSGFGKRIKGSSNKVFDTSNASGVENPKKSSGKILEDNQNLNSGMPQPSNYGLLCIHELLFYLTSLTNISNENQNSDLMVTVGLNLLIVGFETSVHFIGEKRNLLSIVKNELCWNLSQLLQADKPINIFSLSLRLAFIIFTSLRCHLKYQLEAFIVKLMDIISTGNAPFEYREIALEYLYGFFQHINYFPHELFINYDSDPYASNLLEDVLQLLSKNCFSSANAASTPIQPTTSLFSAIQKTSLNTLLACLRNLQKAELINYGVLKAFDSESFAMKCDDSSKKQRGKNENTCDPPSPEHIDVGIIHNNVPEKSLDEPLRRESITFSENETVKVDDDFANQPLKHVKKKVKPFPSTLEGIQKLKQRKHLLWTASEQFNAKPAKGVAFLQENKLVFDENDIVNFLRDNSKLDKKQIGEYLANKKNLNILTAFVKSFEFKGLRIDEALRMYLESFRLPGEAPLISLVIEQFAHHWHESNDCPFANEDAAFSLAYAIIMLNVDQHNTNVRRQTTPMTLEEFVANLRQVNNGKDFDPKMLKEIYFAIKNNEIIMPAEQHGIIRERYLWKCLLRRSETESGIYWFASEDIELKNAFSHEVRKELLQRKLCIELSLLNAPIFSVLWGPAIAAMTFMFDKININQSSGLARKILNQGFTCCALLCARYGHLDNLIVSLCKFTMGSGGQSNPLSCFKSQASAQCLFNITREYSNEIRESWFNIIELILTWFKERILDDVFEIEDFALGGKKIKLKRNTVQKPLNKNQSEGSNFLSSFYSYFAGNQQSDQNISECSDGDQQQKSVKSNESGSGDSAQSMHLVTTYCQPLSIIEESKFLHIDSLLELIKALINFGIELKDELGDDIEAFKLEMLLQIILLNRDRVSVFWPQVSNYLLKTLRACDKSDLLTERVISAVFRLAIRFSQRPDSLSDQAFLLFHHMLVTFDLSLIQKHTTAIALHSFITHCHSCISRIEDWSVIFELLLYIGVGYRSKSALRRKEGSAEAIDVQSENEETMRSRDDYIRGYTSDSEIDIHSHKCSDNTKSNPYQLMTVCDVGTNKGSCFKILDLHAYEKCTEVLALIIKEILPKNVQHLEKQVVDINVTSITSMAVDTLRKFVEASVKIQSSHLRRNASEVRRGNSRVKNRTQLAVSQPSSESEEEEIVSKRRQQPKLSSFTEACALKLLDLMHFLHLNASFASSNATNEYLWNTIWSPILQGMALLCCDARRPVRTCALTFLQRALLNHDLRILTAYQWESCFNKVLFPLLAKLLEPLNICDPIGMDETRMRATNLLCKVFLQYLTPLLSLPTFTALWLTILDFMDKYMKADMQTDLVKEAIPESLKNMLLVMDTAQCFNPSLAVITWDRIALFLPTLKDEILPPAKVEEKDSSLSESQPIVPEETLTSVVVENELQAISQQNQANVISSHLPQIQREMPSTYPWPAPCESKFNL</sequence>
<keyword evidence="3" id="KW-0813">Transport</keyword>
<dbReference type="GO" id="GO:0032012">
    <property type="term" value="P:regulation of ARF protein signal transduction"/>
    <property type="evidence" value="ECO:0007669"/>
    <property type="project" value="InterPro"/>
</dbReference>
<feature type="region of interest" description="Disordered" evidence="5">
    <location>
        <begin position="555"/>
        <end position="574"/>
    </location>
</feature>
<dbReference type="InterPro" id="IPR023394">
    <property type="entry name" value="Sec7_C_sf"/>
</dbReference>
<dbReference type="Pfam" id="PF01369">
    <property type="entry name" value="Sec7"/>
    <property type="match status" value="1"/>
</dbReference>
<evidence type="ECO:0000256" key="4">
    <source>
        <dbReference type="ARBA" id="ARBA00023034"/>
    </source>
</evidence>
<evidence type="ECO:0000256" key="2">
    <source>
        <dbReference type="ARBA" id="ARBA00004399"/>
    </source>
</evidence>
<organism evidence="8 9">
    <name type="scientific">Dinothrombium tinctorium</name>
    <dbReference type="NCBI Taxonomy" id="1965070"/>
    <lineage>
        <taxon>Eukaryota</taxon>
        <taxon>Metazoa</taxon>
        <taxon>Ecdysozoa</taxon>
        <taxon>Arthropoda</taxon>
        <taxon>Chelicerata</taxon>
        <taxon>Arachnida</taxon>
        <taxon>Acari</taxon>
        <taxon>Acariformes</taxon>
        <taxon>Trombidiformes</taxon>
        <taxon>Prostigmata</taxon>
        <taxon>Anystina</taxon>
        <taxon>Parasitengona</taxon>
        <taxon>Trombidioidea</taxon>
        <taxon>Trombidiidae</taxon>
        <taxon>Dinothrombium</taxon>
    </lineage>
</organism>
<dbReference type="SUPFAM" id="SSF48371">
    <property type="entry name" value="ARM repeat"/>
    <property type="match status" value="1"/>
</dbReference>
<keyword evidence="9" id="KW-1185">Reference proteome</keyword>
<evidence type="ECO:0000259" key="7">
    <source>
        <dbReference type="PROSITE" id="PS50190"/>
    </source>
</evidence>
<keyword evidence="4" id="KW-0333">Golgi apparatus</keyword>
<dbReference type="Gene3D" id="1.10.1000.11">
    <property type="entry name" value="Arf Nucleotide-binding Site Opener,domain 2"/>
    <property type="match status" value="1"/>
</dbReference>
<dbReference type="CDD" id="cd00171">
    <property type="entry name" value="Sec7"/>
    <property type="match status" value="1"/>
</dbReference>
<reference evidence="8 9" key="1">
    <citation type="journal article" date="2018" name="Gigascience">
        <title>Genomes of trombidid mites reveal novel predicted allergens and laterally-transferred genes associated with secondary metabolism.</title>
        <authorList>
            <person name="Dong X."/>
            <person name="Chaisiri K."/>
            <person name="Xia D."/>
            <person name="Armstrong S.D."/>
            <person name="Fang Y."/>
            <person name="Donnelly M.J."/>
            <person name="Kadowaki T."/>
            <person name="McGarry J.W."/>
            <person name="Darby A.C."/>
            <person name="Makepeace B.L."/>
        </authorList>
    </citation>
    <scope>NUCLEOTIDE SEQUENCE [LARGE SCALE GENOMIC DNA]</scope>
    <source>
        <strain evidence="8">UoL-WK</strain>
    </source>
</reference>
<dbReference type="EMBL" id="NCKU01003376">
    <property type="protein sequence ID" value="RWS07642.1"/>
    <property type="molecule type" value="Genomic_DNA"/>
</dbReference>
<evidence type="ECO:0000256" key="5">
    <source>
        <dbReference type="SAM" id="MobiDB-lite"/>
    </source>
</evidence>
<protein>
    <submittedName>
        <fullName evidence="8">Golgi-specific brefeldin A-resistance guanine nucleotide exchange factor 1-like isoform X2</fullName>
    </submittedName>
</protein>
<feature type="transmembrane region" description="Helical" evidence="6">
    <location>
        <begin position="1563"/>
        <end position="1586"/>
    </location>
</feature>
<keyword evidence="6" id="KW-0472">Membrane</keyword>
<proteinExistence type="predicted"/>
<feature type="region of interest" description="Disordered" evidence="5">
    <location>
        <begin position="1399"/>
        <end position="1432"/>
    </location>
</feature>
<gene>
    <name evidence="8" type="ORF">B4U79_10393</name>
</gene>
<accession>A0A443QX76</accession>
<evidence type="ECO:0000256" key="6">
    <source>
        <dbReference type="SAM" id="Phobius"/>
    </source>
</evidence>
<dbReference type="GO" id="GO:0005794">
    <property type="term" value="C:Golgi apparatus"/>
    <property type="evidence" value="ECO:0007669"/>
    <property type="project" value="UniProtKB-SubCell"/>
</dbReference>
<dbReference type="GO" id="GO:0005793">
    <property type="term" value="C:endoplasmic reticulum-Golgi intermediate compartment"/>
    <property type="evidence" value="ECO:0007669"/>
    <property type="project" value="UniProtKB-SubCell"/>
</dbReference>
<evidence type="ECO:0000313" key="9">
    <source>
        <dbReference type="Proteomes" id="UP000285301"/>
    </source>
</evidence>
<dbReference type="InterPro" id="IPR032691">
    <property type="entry name" value="Mon2/Sec7/BIG1-like_HUS"/>
</dbReference>
<comment type="subcellular location">
    <subcellularLocation>
        <location evidence="2">Endoplasmic reticulum-Golgi intermediate compartment</location>
    </subcellularLocation>
    <subcellularLocation>
        <location evidence="1">Golgi apparatus</location>
        <location evidence="1">cis-Golgi network</location>
    </subcellularLocation>
</comment>
<dbReference type="InterPro" id="IPR016024">
    <property type="entry name" value="ARM-type_fold"/>
</dbReference>
<keyword evidence="6" id="KW-1133">Transmembrane helix</keyword>
<evidence type="ECO:0000313" key="8">
    <source>
        <dbReference type="EMBL" id="RWS07642.1"/>
    </source>
</evidence>
<dbReference type="InterPro" id="IPR056604">
    <property type="entry name" value="GBF1-like_TPR"/>
</dbReference>